<accession>A0ABR4LS57</accession>
<comment type="caution">
    <text evidence="4">The sequence shown here is derived from an EMBL/GenBank/DDBJ whole genome shotgun (WGS) entry which is preliminary data.</text>
</comment>
<feature type="domain" description="C2H2-type" evidence="3">
    <location>
        <begin position="173"/>
        <end position="200"/>
    </location>
</feature>
<keyword evidence="1" id="KW-0863">Zinc-finger</keyword>
<dbReference type="RefSeq" id="XP_070886357.1">
    <property type="nucleotide sequence ID" value="XM_071035536.1"/>
</dbReference>
<proteinExistence type="predicted"/>
<name>A0ABR4LS57_9EURO</name>
<protein>
    <recommendedName>
        <fullName evidence="3">C2H2-type domain-containing protein</fullName>
    </recommendedName>
</protein>
<dbReference type="InterPro" id="IPR013087">
    <property type="entry name" value="Znf_C2H2_type"/>
</dbReference>
<keyword evidence="1" id="KW-0862">Zinc</keyword>
<evidence type="ECO:0000256" key="1">
    <source>
        <dbReference type="PROSITE-ProRule" id="PRU00042"/>
    </source>
</evidence>
<gene>
    <name evidence="4" type="ORF">BJX67DRAFT_84895</name>
</gene>
<dbReference type="PROSITE" id="PS50157">
    <property type="entry name" value="ZINC_FINGER_C2H2_2"/>
    <property type="match status" value="1"/>
</dbReference>
<feature type="compositionally biased region" description="Polar residues" evidence="2">
    <location>
        <begin position="14"/>
        <end position="25"/>
    </location>
</feature>
<keyword evidence="1" id="KW-0479">Metal-binding</keyword>
<dbReference type="PROSITE" id="PS00028">
    <property type="entry name" value="ZINC_FINGER_C2H2_1"/>
    <property type="match status" value="1"/>
</dbReference>
<evidence type="ECO:0000313" key="4">
    <source>
        <dbReference type="EMBL" id="KAL2867378.1"/>
    </source>
</evidence>
<feature type="region of interest" description="Disordered" evidence="2">
    <location>
        <begin position="1"/>
        <end position="94"/>
    </location>
</feature>
<evidence type="ECO:0000259" key="3">
    <source>
        <dbReference type="PROSITE" id="PS50157"/>
    </source>
</evidence>
<dbReference type="SMART" id="SM00355">
    <property type="entry name" value="ZnF_C2H2"/>
    <property type="match status" value="2"/>
</dbReference>
<evidence type="ECO:0000256" key="2">
    <source>
        <dbReference type="SAM" id="MobiDB-lite"/>
    </source>
</evidence>
<dbReference type="EMBL" id="JBFXLQ010000019">
    <property type="protein sequence ID" value="KAL2867378.1"/>
    <property type="molecule type" value="Genomic_DNA"/>
</dbReference>
<keyword evidence="5" id="KW-1185">Reference proteome</keyword>
<sequence>MEQANVLLHRSEGDTGNSIPQRSPGPSQPLAPKPHLTSSCYSAGNPFSFTLIPDPSSLQPPQPIATTDGPPGPSGDLHEHNSTEAPHPTNFSGPFELVQEPANWISPFLPLSRQHLMTNATNQHLVIPTTVPRLQDHPVFQCKWEGCTSSTLFHREGDLMRHLKTIHISPDAFPCREPSCKRKFGRKDHLEEHRRRVHWR</sequence>
<organism evidence="4 5">
    <name type="scientific">Aspergillus lucknowensis</name>
    <dbReference type="NCBI Taxonomy" id="176173"/>
    <lineage>
        <taxon>Eukaryota</taxon>
        <taxon>Fungi</taxon>
        <taxon>Dikarya</taxon>
        <taxon>Ascomycota</taxon>
        <taxon>Pezizomycotina</taxon>
        <taxon>Eurotiomycetes</taxon>
        <taxon>Eurotiomycetidae</taxon>
        <taxon>Eurotiales</taxon>
        <taxon>Aspergillaceae</taxon>
        <taxon>Aspergillus</taxon>
        <taxon>Aspergillus subgen. Nidulantes</taxon>
    </lineage>
</organism>
<feature type="compositionally biased region" description="Polar residues" evidence="2">
    <location>
        <begin position="36"/>
        <end position="48"/>
    </location>
</feature>
<dbReference type="InterPro" id="IPR036236">
    <property type="entry name" value="Znf_C2H2_sf"/>
</dbReference>
<evidence type="ECO:0000313" key="5">
    <source>
        <dbReference type="Proteomes" id="UP001610432"/>
    </source>
</evidence>
<reference evidence="4 5" key="1">
    <citation type="submission" date="2024-07" db="EMBL/GenBank/DDBJ databases">
        <title>Section-level genome sequencing and comparative genomics of Aspergillus sections Usti and Cavernicolus.</title>
        <authorList>
            <consortium name="Lawrence Berkeley National Laboratory"/>
            <person name="Nybo J.L."/>
            <person name="Vesth T.C."/>
            <person name="Theobald S."/>
            <person name="Frisvad J.C."/>
            <person name="Larsen T.O."/>
            <person name="Kjaerboelling I."/>
            <person name="Rothschild-Mancinelli K."/>
            <person name="Lyhne E.K."/>
            <person name="Kogle M.E."/>
            <person name="Barry K."/>
            <person name="Clum A."/>
            <person name="Na H."/>
            <person name="Ledsgaard L."/>
            <person name="Lin J."/>
            <person name="Lipzen A."/>
            <person name="Kuo A."/>
            <person name="Riley R."/>
            <person name="Mondo S."/>
            <person name="Labutti K."/>
            <person name="Haridas S."/>
            <person name="Pangalinan J."/>
            <person name="Salamov A.A."/>
            <person name="Simmons B.A."/>
            <person name="Magnuson J.K."/>
            <person name="Chen J."/>
            <person name="Drula E."/>
            <person name="Henrissat B."/>
            <person name="Wiebenga A."/>
            <person name="Lubbers R.J."/>
            <person name="Gomes A.C."/>
            <person name="Macurrencykelacurrency M.R."/>
            <person name="Stajich J."/>
            <person name="Grigoriev I.V."/>
            <person name="Mortensen U.H."/>
            <person name="De Vries R.P."/>
            <person name="Baker S.E."/>
            <person name="Andersen M.R."/>
        </authorList>
    </citation>
    <scope>NUCLEOTIDE SEQUENCE [LARGE SCALE GENOMIC DNA]</scope>
    <source>
        <strain evidence="4 5">CBS 449.75</strain>
    </source>
</reference>
<dbReference type="Gene3D" id="3.30.160.60">
    <property type="entry name" value="Classic Zinc Finger"/>
    <property type="match status" value="2"/>
</dbReference>
<dbReference type="SUPFAM" id="SSF57667">
    <property type="entry name" value="beta-beta-alpha zinc fingers"/>
    <property type="match status" value="1"/>
</dbReference>
<dbReference type="GeneID" id="98150608"/>
<dbReference type="Proteomes" id="UP001610432">
    <property type="component" value="Unassembled WGS sequence"/>
</dbReference>